<sequence length="75" mass="8398">MIEGTFRSWKYRRRAVFLTLAGCFGLLAYVVGWGEDNDLNGKIADGALNVIWLTVGIYVGGSTADDWLKDKERRA</sequence>
<evidence type="ECO:0000256" key="1">
    <source>
        <dbReference type="SAM" id="Phobius"/>
    </source>
</evidence>
<name>A0A540VTG1_9GAMM</name>
<dbReference type="Proteomes" id="UP000315400">
    <property type="component" value="Unassembled WGS sequence"/>
</dbReference>
<evidence type="ECO:0000313" key="3">
    <source>
        <dbReference type="Proteomes" id="UP000315400"/>
    </source>
</evidence>
<evidence type="ECO:0000313" key="2">
    <source>
        <dbReference type="EMBL" id="TQE99433.1"/>
    </source>
</evidence>
<keyword evidence="1" id="KW-0812">Transmembrane</keyword>
<accession>A0A540VTG1</accession>
<keyword evidence="1" id="KW-1133">Transmembrane helix</keyword>
<feature type="transmembrane region" description="Helical" evidence="1">
    <location>
        <begin position="46"/>
        <end position="64"/>
    </location>
</feature>
<proteinExistence type="predicted"/>
<keyword evidence="1" id="KW-0472">Membrane</keyword>
<organism evidence="2 3">
    <name type="scientific">Spiribacter salinus</name>
    <dbReference type="NCBI Taxonomy" id="1335746"/>
    <lineage>
        <taxon>Bacteria</taxon>
        <taxon>Pseudomonadati</taxon>
        <taxon>Pseudomonadota</taxon>
        <taxon>Gammaproteobacteria</taxon>
        <taxon>Chromatiales</taxon>
        <taxon>Ectothiorhodospiraceae</taxon>
        <taxon>Spiribacter</taxon>
    </lineage>
</organism>
<evidence type="ECO:0008006" key="4">
    <source>
        <dbReference type="Google" id="ProtNLM"/>
    </source>
</evidence>
<protein>
    <recommendedName>
        <fullName evidence="4">Holin</fullName>
    </recommendedName>
</protein>
<dbReference type="AlphaFoldDB" id="A0A540VTG1"/>
<dbReference type="EMBL" id="VIFK01000062">
    <property type="protein sequence ID" value="TQE99433.1"/>
    <property type="molecule type" value="Genomic_DNA"/>
</dbReference>
<comment type="caution">
    <text evidence="2">The sequence shown here is derived from an EMBL/GenBank/DDBJ whole genome shotgun (WGS) entry which is preliminary data.</text>
</comment>
<gene>
    <name evidence="2" type="ORF">FKY71_08665</name>
</gene>
<reference evidence="2 3" key="1">
    <citation type="submission" date="2019-06" db="EMBL/GenBank/DDBJ databases">
        <title>Metagenome assembled Genome of Spiribacter salinus SL48-SHIP from the microbial mat of Salt Lake 48 (Novosibirsk region, Russia).</title>
        <authorList>
            <person name="Shipova A."/>
            <person name="Rozanov A.S."/>
            <person name="Bryanskaya A.V."/>
            <person name="Peltek S.E."/>
        </authorList>
    </citation>
    <scope>NUCLEOTIDE SEQUENCE [LARGE SCALE GENOMIC DNA]</scope>
    <source>
        <strain evidence="2">SL48-SHIP-2</strain>
    </source>
</reference>
<feature type="transmembrane region" description="Helical" evidence="1">
    <location>
        <begin position="15"/>
        <end position="34"/>
    </location>
</feature>